<organism evidence="1 2">
    <name type="scientific">Plasmopara halstedii</name>
    <name type="common">Downy mildew of sunflower</name>
    <dbReference type="NCBI Taxonomy" id="4781"/>
    <lineage>
        <taxon>Eukaryota</taxon>
        <taxon>Sar</taxon>
        <taxon>Stramenopiles</taxon>
        <taxon>Oomycota</taxon>
        <taxon>Peronosporomycetes</taxon>
        <taxon>Peronosporales</taxon>
        <taxon>Peronosporaceae</taxon>
        <taxon>Plasmopara</taxon>
    </lineage>
</organism>
<reference evidence="2" key="1">
    <citation type="submission" date="2014-09" db="EMBL/GenBank/DDBJ databases">
        <authorList>
            <person name="Sharma Rahul"/>
            <person name="Thines Marco"/>
        </authorList>
    </citation>
    <scope>NUCLEOTIDE SEQUENCE [LARGE SCALE GENOMIC DNA]</scope>
</reference>
<dbReference type="Proteomes" id="UP000054928">
    <property type="component" value="Unassembled WGS sequence"/>
</dbReference>
<name>A0A0P1AEE3_PLAHL</name>
<accession>A0A0P1AEE3</accession>
<dbReference type="RefSeq" id="XP_036263089.1">
    <property type="nucleotide sequence ID" value="XM_036407381.1"/>
</dbReference>
<evidence type="ECO:0000313" key="2">
    <source>
        <dbReference type="Proteomes" id="UP000054928"/>
    </source>
</evidence>
<evidence type="ECO:0000313" key="1">
    <source>
        <dbReference type="EMBL" id="CEG38818.1"/>
    </source>
</evidence>
<protein>
    <submittedName>
        <fullName evidence="1">Uncharacterized protein</fullName>
    </submittedName>
</protein>
<dbReference type="AlphaFoldDB" id="A0A0P1AEE3"/>
<keyword evidence="2" id="KW-1185">Reference proteome</keyword>
<dbReference type="EMBL" id="CCYD01000322">
    <property type="protein sequence ID" value="CEG38818.1"/>
    <property type="molecule type" value="Genomic_DNA"/>
</dbReference>
<dbReference type="GeneID" id="59053035"/>
<proteinExistence type="predicted"/>
<sequence length="99" mass="11438">MKNGKRLNHTSHRKHQSWKEKAINIISVILCPTNNTWEVILNHYAVVVSRKRIAIPCKTTNFLWQSRDRDQNFLEAALLAGPVCESWVNIIVNQQVSES</sequence>